<evidence type="ECO:0000256" key="1">
    <source>
        <dbReference type="ARBA" id="ARBA00022737"/>
    </source>
</evidence>
<dbReference type="Pfam" id="PF00023">
    <property type="entry name" value="Ank"/>
    <property type="match status" value="1"/>
</dbReference>
<dbReference type="AlphaFoldDB" id="A0A1L7XRI5"/>
<dbReference type="OrthoDB" id="194358at2759"/>
<evidence type="ECO:0000256" key="3">
    <source>
        <dbReference type="PROSITE-ProRule" id="PRU00023"/>
    </source>
</evidence>
<evidence type="ECO:0000313" key="6">
    <source>
        <dbReference type="Proteomes" id="UP000184330"/>
    </source>
</evidence>
<dbReference type="PROSITE" id="PS50088">
    <property type="entry name" value="ANK_REPEAT"/>
    <property type="match status" value="6"/>
</dbReference>
<accession>A0A1L7XRI5</accession>
<keyword evidence="2 3" id="KW-0040">ANK repeat</keyword>
<feature type="repeat" description="ANK" evidence="3">
    <location>
        <begin position="499"/>
        <end position="520"/>
    </location>
</feature>
<dbReference type="Pfam" id="PF06985">
    <property type="entry name" value="HET"/>
    <property type="match status" value="1"/>
</dbReference>
<keyword evidence="6" id="KW-1185">Reference proteome</keyword>
<dbReference type="InterPro" id="IPR036770">
    <property type="entry name" value="Ankyrin_rpt-contain_sf"/>
</dbReference>
<reference evidence="5 6" key="1">
    <citation type="submission" date="2016-03" db="EMBL/GenBank/DDBJ databases">
        <authorList>
            <person name="Ploux O."/>
        </authorList>
    </citation>
    <scope>NUCLEOTIDE SEQUENCE [LARGE SCALE GENOMIC DNA]</scope>
    <source>
        <strain evidence="5 6">UAMH 11012</strain>
    </source>
</reference>
<proteinExistence type="predicted"/>
<feature type="repeat" description="ANK" evidence="3">
    <location>
        <begin position="431"/>
        <end position="455"/>
    </location>
</feature>
<gene>
    <name evidence="5" type="ORF">PAC_17561</name>
</gene>
<evidence type="ECO:0000259" key="4">
    <source>
        <dbReference type="Pfam" id="PF06985"/>
    </source>
</evidence>
<dbReference type="SUPFAM" id="SSF48403">
    <property type="entry name" value="Ankyrin repeat"/>
    <property type="match status" value="1"/>
</dbReference>
<dbReference type="PANTHER" id="PTHR24161:SF121">
    <property type="entry name" value="M-PHASE PHOSPHOPROTEIN 8"/>
    <property type="match status" value="1"/>
</dbReference>
<dbReference type="Pfam" id="PF12796">
    <property type="entry name" value="Ank_2"/>
    <property type="match status" value="2"/>
</dbReference>
<dbReference type="SMART" id="SM00248">
    <property type="entry name" value="ANK"/>
    <property type="match status" value="8"/>
</dbReference>
<feature type="repeat" description="ANK" evidence="3">
    <location>
        <begin position="465"/>
        <end position="489"/>
    </location>
</feature>
<evidence type="ECO:0000256" key="2">
    <source>
        <dbReference type="ARBA" id="ARBA00023043"/>
    </source>
</evidence>
<feature type="repeat" description="ANK" evidence="3">
    <location>
        <begin position="397"/>
        <end position="421"/>
    </location>
</feature>
<dbReference type="Proteomes" id="UP000184330">
    <property type="component" value="Unassembled WGS sequence"/>
</dbReference>
<protein>
    <recommendedName>
        <fullName evidence="4">Heterokaryon incompatibility domain-containing protein</fullName>
    </recommendedName>
</protein>
<name>A0A1L7XRI5_9HELO</name>
<evidence type="ECO:0000313" key="5">
    <source>
        <dbReference type="EMBL" id="CZR67662.1"/>
    </source>
</evidence>
<dbReference type="PANTHER" id="PTHR24161">
    <property type="entry name" value="ANK_REP_REGION DOMAIN-CONTAINING PROTEIN-RELATED"/>
    <property type="match status" value="1"/>
</dbReference>
<feature type="domain" description="Heterokaryon incompatibility" evidence="4">
    <location>
        <begin position="45"/>
        <end position="190"/>
    </location>
</feature>
<keyword evidence="1" id="KW-0677">Repeat</keyword>
<feature type="repeat" description="ANK" evidence="3">
    <location>
        <begin position="567"/>
        <end position="592"/>
    </location>
</feature>
<dbReference type="PROSITE" id="PS50297">
    <property type="entry name" value="ANK_REP_REGION"/>
    <property type="match status" value="6"/>
</dbReference>
<dbReference type="InterPro" id="IPR002110">
    <property type="entry name" value="Ankyrin_rpt"/>
</dbReference>
<sequence>MASYKYQPLNLDRPSIRLLKLLEGNFGDDIQCELIDGWIEESIPYDALSYTWGSTERAATITVDGSIMGVTVNAYEALQQIRSKDESRYLWIDAICIDQENLQERGHQVQQMGLIYQKAERVFIWLGQGTKETDLVMDSMKSLHDIFIKKEGGWRELARFRMSVCPAGCYEGMELILSRPWFRRIWVLQEIANARVATVLCGRKSISASTFAQVPGLLGLQPDPHCQAVLDIMPGLSRQTSWWKEKRDLYTLLKKFRESEATDERDIVYALLGISSDACKVLLPNYEKPLLQVIRDTTSFLLFHIYLDSSLYIFPNWTLPEFLQSLDSLGNIVLRNASMDGQEIMVKRLLDTGQVELDFKDQEGRTPLSSAARNGHEAVVKLLLATRQVEVNSKDPSGRTPLWWAAWNNHEAVLKLLLDTGQVELNLKDQEGRTLLWWAARSGHEAVVKLLLATGQVEVDSKEISGQTPLSSAAWNGHEAIVKLLLATGQVELNSKDTSGRTPLSWAARSGHEAVVKLLLAISQVEVDSKDRGGRTPLWWATWNRHEAVVKLLLATGQVKVDSKEISGQTPLSLAAENGHKAIVKLLREHTS</sequence>
<organism evidence="5 6">
    <name type="scientific">Phialocephala subalpina</name>
    <dbReference type="NCBI Taxonomy" id="576137"/>
    <lineage>
        <taxon>Eukaryota</taxon>
        <taxon>Fungi</taxon>
        <taxon>Dikarya</taxon>
        <taxon>Ascomycota</taxon>
        <taxon>Pezizomycotina</taxon>
        <taxon>Leotiomycetes</taxon>
        <taxon>Helotiales</taxon>
        <taxon>Mollisiaceae</taxon>
        <taxon>Phialocephala</taxon>
        <taxon>Phialocephala fortinii species complex</taxon>
    </lineage>
</organism>
<dbReference type="STRING" id="576137.A0A1L7XRI5"/>
<dbReference type="Pfam" id="PF13637">
    <property type="entry name" value="Ank_4"/>
    <property type="match status" value="1"/>
</dbReference>
<dbReference type="InterPro" id="IPR010730">
    <property type="entry name" value="HET"/>
</dbReference>
<dbReference type="EMBL" id="FJOG01000046">
    <property type="protein sequence ID" value="CZR67662.1"/>
    <property type="molecule type" value="Genomic_DNA"/>
</dbReference>
<feature type="repeat" description="ANK" evidence="3">
    <location>
        <begin position="363"/>
        <end position="384"/>
    </location>
</feature>
<dbReference type="Gene3D" id="1.25.40.20">
    <property type="entry name" value="Ankyrin repeat-containing domain"/>
    <property type="match status" value="2"/>
</dbReference>